<evidence type="ECO:0008006" key="3">
    <source>
        <dbReference type="Google" id="ProtNLM"/>
    </source>
</evidence>
<organism evidence="1 2">
    <name type="scientific">Rarobacter faecitabidus</name>
    <dbReference type="NCBI Taxonomy" id="13243"/>
    <lineage>
        <taxon>Bacteria</taxon>
        <taxon>Bacillati</taxon>
        <taxon>Actinomycetota</taxon>
        <taxon>Actinomycetes</taxon>
        <taxon>Micrococcales</taxon>
        <taxon>Rarobacteraceae</taxon>
        <taxon>Rarobacter</taxon>
    </lineage>
</organism>
<protein>
    <recommendedName>
        <fullName evidence="3">O-acetyl-ADP-ribose deacetylase (Regulator of RNase III)</fullName>
    </recommendedName>
</protein>
<evidence type="ECO:0000313" key="2">
    <source>
        <dbReference type="Proteomes" id="UP000315389"/>
    </source>
</evidence>
<dbReference type="OrthoDB" id="489040at2"/>
<dbReference type="EMBL" id="VFOS01000004">
    <property type="protein sequence ID" value="TQL57517.1"/>
    <property type="molecule type" value="Genomic_DNA"/>
</dbReference>
<dbReference type="SUPFAM" id="SSF52949">
    <property type="entry name" value="Macro domain-like"/>
    <property type="match status" value="1"/>
</dbReference>
<name>A0A542ZAZ5_RARFA</name>
<gene>
    <name evidence="1" type="ORF">FB461_2258</name>
</gene>
<dbReference type="RefSeq" id="WP_142122061.1">
    <property type="nucleotide sequence ID" value="NZ_BAAASV010000002.1"/>
</dbReference>
<sequence length="124" mass="13355">MVDVTVTPEPVTELPDNTIFVFGSNKAGFHGGGAARYAHQHFGAEWGVGDGATGRCYAIDTMSGWEEMRAAVERFLAYAAEHPDLTFWVSRLGTGIAGYPVTEVASLFTHHGDNVVLPASFQTH</sequence>
<dbReference type="AlphaFoldDB" id="A0A542ZAZ5"/>
<accession>A0A542ZAZ5</accession>
<evidence type="ECO:0000313" key="1">
    <source>
        <dbReference type="EMBL" id="TQL57517.1"/>
    </source>
</evidence>
<comment type="caution">
    <text evidence="1">The sequence shown here is derived from an EMBL/GenBank/DDBJ whole genome shotgun (WGS) entry which is preliminary data.</text>
</comment>
<dbReference type="Proteomes" id="UP000315389">
    <property type="component" value="Unassembled WGS sequence"/>
</dbReference>
<keyword evidence="2" id="KW-1185">Reference proteome</keyword>
<dbReference type="InterPro" id="IPR043472">
    <property type="entry name" value="Macro_dom-like"/>
</dbReference>
<proteinExistence type="predicted"/>
<reference evidence="1 2" key="1">
    <citation type="submission" date="2019-06" db="EMBL/GenBank/DDBJ databases">
        <title>Sequencing the genomes of 1000 actinobacteria strains.</title>
        <authorList>
            <person name="Klenk H.-P."/>
        </authorList>
    </citation>
    <scope>NUCLEOTIDE SEQUENCE [LARGE SCALE GENOMIC DNA]</scope>
    <source>
        <strain evidence="1 2">DSM 4813</strain>
    </source>
</reference>